<sequence length="332" mass="37674">MMMTMMMMMMMMKTFLFFTIFLIEGHMGDEAVSVTGVAGGSVIFNFQYKDKISVERFCRDADDECIQAQSHLWLPEEKLTMTDNKSVNYLSVLIRNLTVNDSGTYEWKDNKDWSKEVKLVVQQEPCCGRSEEQTAYVQGTAVIHCRYPKTNHDYSKQLFKEQNGSLEAIFTSREASDPRFSINLNHGEEHFFTVTLTNVSRHDEGLYFCAAHGKMSIRYSLLFTEIQLHVTDAPVQSDLSVLIITVSVCVILLFAAGLSLFVLRRRCTKTKGSKSSDQRSTVEIDEINSSVYYSSIKEQCVQKPVSMNTVYATAQLPTVLSDSDPYTLAMKS</sequence>
<comment type="subcellular location">
    <subcellularLocation>
        <location evidence="1">Membrane</location>
    </subcellularLocation>
</comment>
<dbReference type="InterPro" id="IPR013106">
    <property type="entry name" value="Ig_V-set"/>
</dbReference>
<dbReference type="RefSeq" id="XP_009293933.1">
    <property type="nucleotide sequence ID" value="XM_009295658.5"/>
</dbReference>
<dbReference type="InterPro" id="IPR036179">
    <property type="entry name" value="Ig-like_dom_sf"/>
</dbReference>
<dbReference type="PANTHER" id="PTHR11860:SF87">
    <property type="entry name" value="CMRF35-LIKE MOLECULE 8"/>
    <property type="match status" value="1"/>
</dbReference>
<dbReference type="PANTHER" id="PTHR11860">
    <property type="entry name" value="POLYMERIC-IMMUNOGLOBULIN RECEPTOR"/>
    <property type="match status" value="1"/>
</dbReference>
<evidence type="ECO:0000256" key="3">
    <source>
        <dbReference type="ARBA" id="ARBA00023136"/>
    </source>
</evidence>
<feature type="signal peptide" evidence="5">
    <location>
        <begin position="1"/>
        <end position="25"/>
    </location>
</feature>
<gene>
    <name evidence="8" type="primary">LOC101883999</name>
</gene>
<dbReference type="InterPro" id="IPR050671">
    <property type="entry name" value="CD300_family_receptors"/>
</dbReference>
<evidence type="ECO:0000313" key="7">
    <source>
        <dbReference type="Proteomes" id="UP000000437"/>
    </source>
</evidence>
<keyword evidence="2 4" id="KW-0812">Transmembrane</keyword>
<keyword evidence="5" id="KW-0732">Signal</keyword>
<feature type="domain" description="Immunoglobulin" evidence="6">
    <location>
        <begin position="31"/>
        <end position="122"/>
    </location>
</feature>
<dbReference type="SMART" id="SM00409">
    <property type="entry name" value="IG"/>
    <property type="match status" value="2"/>
</dbReference>
<dbReference type="KEGG" id="dre:101883999"/>
<evidence type="ECO:0000256" key="1">
    <source>
        <dbReference type="ARBA" id="ARBA00004370"/>
    </source>
</evidence>
<evidence type="ECO:0000256" key="2">
    <source>
        <dbReference type="ARBA" id="ARBA00022692"/>
    </source>
</evidence>
<proteinExistence type="predicted"/>
<protein>
    <recommendedName>
        <fullName evidence="6">Immunoglobulin domain-containing protein</fullName>
    </recommendedName>
</protein>
<keyword evidence="3 4" id="KW-0472">Membrane</keyword>
<dbReference type="AlphaFoldDB" id="A0AB14YB91"/>
<evidence type="ECO:0000256" key="5">
    <source>
        <dbReference type="SAM" id="SignalP"/>
    </source>
</evidence>
<keyword evidence="7" id="KW-1185">Reference proteome</keyword>
<dbReference type="GO" id="GO:0016020">
    <property type="term" value="C:membrane"/>
    <property type="evidence" value="ECO:0007669"/>
    <property type="project" value="UniProtKB-SubCell"/>
</dbReference>
<dbReference type="GeneID" id="101883999"/>
<dbReference type="InterPro" id="IPR003599">
    <property type="entry name" value="Ig_sub"/>
</dbReference>
<reference evidence="8" key="1">
    <citation type="submission" date="2025-08" db="UniProtKB">
        <authorList>
            <consortium name="RefSeq"/>
        </authorList>
    </citation>
    <scope>IDENTIFICATION</scope>
    <source>
        <strain evidence="8">Tuebingen</strain>
        <tissue evidence="8">Fibroblasts and whole tissue</tissue>
    </source>
</reference>
<evidence type="ECO:0000259" key="6">
    <source>
        <dbReference type="SMART" id="SM00409"/>
    </source>
</evidence>
<organism evidence="7 8">
    <name type="scientific">Danio rerio</name>
    <name type="common">Zebrafish</name>
    <name type="synonym">Brachydanio rerio</name>
    <dbReference type="NCBI Taxonomy" id="7955"/>
    <lineage>
        <taxon>Eukaryota</taxon>
        <taxon>Metazoa</taxon>
        <taxon>Chordata</taxon>
        <taxon>Craniata</taxon>
        <taxon>Vertebrata</taxon>
        <taxon>Euteleostomi</taxon>
        <taxon>Actinopterygii</taxon>
        <taxon>Neopterygii</taxon>
        <taxon>Teleostei</taxon>
        <taxon>Ostariophysi</taxon>
        <taxon>Cypriniformes</taxon>
        <taxon>Danionidae</taxon>
        <taxon>Danioninae</taxon>
        <taxon>Danio</taxon>
    </lineage>
</organism>
<dbReference type="Proteomes" id="UP000000437">
    <property type="component" value="Chromosome 1"/>
</dbReference>
<dbReference type="SUPFAM" id="SSF48726">
    <property type="entry name" value="Immunoglobulin"/>
    <property type="match status" value="2"/>
</dbReference>
<keyword evidence="4" id="KW-1133">Transmembrane helix</keyword>
<dbReference type="Gene3D" id="2.60.40.10">
    <property type="entry name" value="Immunoglobulins"/>
    <property type="match status" value="2"/>
</dbReference>
<accession>A0AB14YB91</accession>
<feature type="transmembrane region" description="Helical" evidence="4">
    <location>
        <begin position="239"/>
        <end position="263"/>
    </location>
</feature>
<feature type="domain" description="Immunoglobulin" evidence="6">
    <location>
        <begin position="130"/>
        <end position="231"/>
    </location>
</feature>
<evidence type="ECO:0000256" key="4">
    <source>
        <dbReference type="SAM" id="Phobius"/>
    </source>
</evidence>
<feature type="chain" id="PRO_5044305870" description="Immunoglobulin domain-containing protein" evidence="5">
    <location>
        <begin position="26"/>
        <end position="332"/>
    </location>
</feature>
<dbReference type="Pfam" id="PF07686">
    <property type="entry name" value="V-set"/>
    <property type="match status" value="1"/>
</dbReference>
<dbReference type="InterPro" id="IPR013783">
    <property type="entry name" value="Ig-like_fold"/>
</dbReference>
<name>A0AB14YB91_DANRE</name>
<evidence type="ECO:0000313" key="8">
    <source>
        <dbReference type="RefSeq" id="XP_009293933.1"/>
    </source>
</evidence>